<evidence type="ECO:0000313" key="3">
    <source>
        <dbReference type="Proteomes" id="UP001153954"/>
    </source>
</evidence>
<keyword evidence="1" id="KW-0732">Signal</keyword>
<organism evidence="2 3">
    <name type="scientific">Euphydryas editha</name>
    <name type="common">Edith's checkerspot</name>
    <dbReference type="NCBI Taxonomy" id="104508"/>
    <lineage>
        <taxon>Eukaryota</taxon>
        <taxon>Metazoa</taxon>
        <taxon>Ecdysozoa</taxon>
        <taxon>Arthropoda</taxon>
        <taxon>Hexapoda</taxon>
        <taxon>Insecta</taxon>
        <taxon>Pterygota</taxon>
        <taxon>Neoptera</taxon>
        <taxon>Endopterygota</taxon>
        <taxon>Lepidoptera</taxon>
        <taxon>Glossata</taxon>
        <taxon>Ditrysia</taxon>
        <taxon>Papilionoidea</taxon>
        <taxon>Nymphalidae</taxon>
        <taxon>Nymphalinae</taxon>
        <taxon>Euphydryas</taxon>
    </lineage>
</organism>
<gene>
    <name evidence="2" type="ORF">EEDITHA_LOCUS8036</name>
</gene>
<feature type="signal peptide" evidence="1">
    <location>
        <begin position="1"/>
        <end position="19"/>
    </location>
</feature>
<dbReference type="AlphaFoldDB" id="A0AAU9TZH6"/>
<keyword evidence="3" id="KW-1185">Reference proteome</keyword>
<sequence length="121" mass="13764">MKCFILISFLICCISPSLCTIFRITPETFQFGSDIGNVEFYDSGTIGVFQKHVEVPIPILPCKKLTYVRVDIYNQLASPNVSLINNNDISVLIRYRLLQHSKSNYEIIAKYVPIPFCVTIV</sequence>
<accession>A0AAU9TZH6</accession>
<reference evidence="2" key="1">
    <citation type="submission" date="2022-03" db="EMBL/GenBank/DDBJ databases">
        <authorList>
            <person name="Tunstrom K."/>
        </authorList>
    </citation>
    <scope>NUCLEOTIDE SEQUENCE</scope>
</reference>
<name>A0AAU9TZH6_EUPED</name>
<evidence type="ECO:0000313" key="2">
    <source>
        <dbReference type="EMBL" id="CAH2092261.1"/>
    </source>
</evidence>
<dbReference type="Proteomes" id="UP001153954">
    <property type="component" value="Unassembled WGS sequence"/>
</dbReference>
<feature type="chain" id="PRO_5043560931" evidence="1">
    <location>
        <begin position="20"/>
        <end position="121"/>
    </location>
</feature>
<proteinExistence type="predicted"/>
<comment type="caution">
    <text evidence="2">The sequence shown here is derived from an EMBL/GenBank/DDBJ whole genome shotgun (WGS) entry which is preliminary data.</text>
</comment>
<dbReference type="EMBL" id="CAKOGL010000011">
    <property type="protein sequence ID" value="CAH2092261.1"/>
    <property type="molecule type" value="Genomic_DNA"/>
</dbReference>
<protein>
    <submittedName>
        <fullName evidence="2">Uncharacterized protein</fullName>
    </submittedName>
</protein>
<evidence type="ECO:0000256" key="1">
    <source>
        <dbReference type="SAM" id="SignalP"/>
    </source>
</evidence>